<dbReference type="AlphaFoldDB" id="A0A4P9WDX1"/>
<name>A0A4P9WDX1_9FUNG</name>
<dbReference type="EMBL" id="KZ996251">
    <property type="protein sequence ID" value="RKO89160.1"/>
    <property type="molecule type" value="Genomic_DNA"/>
</dbReference>
<accession>A0A4P9WDX1</accession>
<reference evidence="3" key="1">
    <citation type="journal article" date="2018" name="Nat. Microbiol.">
        <title>Leveraging single-cell genomics to expand the fungal tree of life.</title>
        <authorList>
            <person name="Ahrendt S.R."/>
            <person name="Quandt C.A."/>
            <person name="Ciobanu D."/>
            <person name="Clum A."/>
            <person name="Salamov A."/>
            <person name="Andreopoulos B."/>
            <person name="Cheng J.F."/>
            <person name="Woyke T."/>
            <person name="Pelin A."/>
            <person name="Henrissat B."/>
            <person name="Reynolds N.K."/>
            <person name="Benny G.L."/>
            <person name="Smith M.E."/>
            <person name="James T.Y."/>
            <person name="Grigoriev I.V."/>
        </authorList>
    </citation>
    <scope>NUCLEOTIDE SEQUENCE [LARGE SCALE GENOMIC DNA]</scope>
</reference>
<dbReference type="Proteomes" id="UP000269721">
    <property type="component" value="Unassembled WGS sequence"/>
</dbReference>
<sequence>MPKQPPLDIHKPKQPPLEIKMSILSEDERKTPSYINLLKVFATLKNQEGVAKEVQEIYNNLPTSTNRVAITTTLKKWNACVERLNLGIGHHAPDSLCDIVGHHRICRGKKSDTKGKSFTYWVDTILFPIYERRDALGSPGRHHPYARGDSSLTRSYAAAVAAGEADGYDFIDSNVEAETDGAVMVEAVTDFERDAEGELDLDVDTSTEGHVSPISETNEVQAVTHTETDYLSKTPTIGFAQSTSSTIAATSTPSPKKYADASTTTTLSFHEYADAATSPMTPPFENSTWGPLINCGVAPEGSTMASPTMTTVSDCSPIASQAPDTPWDTLDLCISKPSTISTTSTITPTITPTAITTPTIMSPTVSAPATSPPTISPTTRIGTTWTYGQPPQRLDFNAMPMDFNMLPVAPFQQATPLSMVPRILMVLEDMAWVLEDLGDTLDTWGTWEAGGCMETVTMGSLLNRLP</sequence>
<proteinExistence type="predicted"/>
<protein>
    <submittedName>
        <fullName evidence="2">Uncharacterized protein</fullName>
    </submittedName>
</protein>
<organism evidence="2 3">
    <name type="scientific">Blyttiomyces helicus</name>
    <dbReference type="NCBI Taxonomy" id="388810"/>
    <lineage>
        <taxon>Eukaryota</taxon>
        <taxon>Fungi</taxon>
        <taxon>Fungi incertae sedis</taxon>
        <taxon>Chytridiomycota</taxon>
        <taxon>Chytridiomycota incertae sedis</taxon>
        <taxon>Chytridiomycetes</taxon>
        <taxon>Chytridiomycetes incertae sedis</taxon>
        <taxon>Blyttiomyces</taxon>
    </lineage>
</organism>
<gene>
    <name evidence="2" type="ORF">BDK51DRAFT_40233</name>
</gene>
<keyword evidence="3" id="KW-1185">Reference proteome</keyword>
<evidence type="ECO:0000313" key="3">
    <source>
        <dbReference type="Proteomes" id="UP000269721"/>
    </source>
</evidence>
<evidence type="ECO:0000256" key="1">
    <source>
        <dbReference type="SAM" id="MobiDB-lite"/>
    </source>
</evidence>
<feature type="region of interest" description="Disordered" evidence="1">
    <location>
        <begin position="359"/>
        <end position="382"/>
    </location>
</feature>
<evidence type="ECO:0000313" key="2">
    <source>
        <dbReference type="EMBL" id="RKO89160.1"/>
    </source>
</evidence>
<feature type="compositionally biased region" description="Low complexity" evidence="1">
    <location>
        <begin position="359"/>
        <end position="369"/>
    </location>
</feature>